<reference evidence="3 4" key="1">
    <citation type="journal article" date="2014" name="Genome Biol. Evol.">
        <title>Comparative genomics and transcriptomics analyses reveal divergent lifestyle features of nematode endoparasitic fungus Hirsutella minnesotensis.</title>
        <authorList>
            <person name="Lai Y."/>
            <person name="Liu K."/>
            <person name="Zhang X."/>
            <person name="Zhang X."/>
            <person name="Li K."/>
            <person name="Wang N."/>
            <person name="Shu C."/>
            <person name="Wu Y."/>
            <person name="Wang C."/>
            <person name="Bushley K.E."/>
            <person name="Xiang M."/>
            <person name="Liu X."/>
        </authorList>
    </citation>
    <scope>NUCLEOTIDE SEQUENCE [LARGE SCALE GENOMIC DNA]</scope>
    <source>
        <strain evidence="3 4">3608</strain>
    </source>
</reference>
<feature type="compositionally biased region" description="Basic and acidic residues" evidence="1">
    <location>
        <begin position="392"/>
        <end position="406"/>
    </location>
</feature>
<dbReference type="SUPFAM" id="SSF53474">
    <property type="entry name" value="alpha/beta-Hydrolases"/>
    <property type="match status" value="1"/>
</dbReference>
<evidence type="ECO:0000256" key="1">
    <source>
        <dbReference type="SAM" id="MobiDB-lite"/>
    </source>
</evidence>
<feature type="compositionally biased region" description="Acidic residues" evidence="1">
    <location>
        <begin position="56"/>
        <end position="65"/>
    </location>
</feature>
<keyword evidence="2" id="KW-0732">Signal</keyword>
<evidence type="ECO:0008006" key="5">
    <source>
        <dbReference type="Google" id="ProtNLM"/>
    </source>
</evidence>
<dbReference type="OrthoDB" id="4605274at2759"/>
<name>A0A0F7ZMR1_9HYPO</name>
<feature type="region of interest" description="Disordered" evidence="1">
    <location>
        <begin position="52"/>
        <end position="91"/>
    </location>
</feature>
<feature type="region of interest" description="Disordered" evidence="1">
    <location>
        <begin position="390"/>
        <end position="413"/>
    </location>
</feature>
<proteinExistence type="predicted"/>
<dbReference type="InterPro" id="IPR029058">
    <property type="entry name" value="AB_hydrolase_fold"/>
</dbReference>
<feature type="chain" id="PRO_5002526394" description="Lipase B" evidence="2">
    <location>
        <begin position="23"/>
        <end position="413"/>
    </location>
</feature>
<gene>
    <name evidence="3" type="ORF">HIM_08109</name>
</gene>
<evidence type="ECO:0000313" key="3">
    <source>
        <dbReference type="EMBL" id="KJZ72440.1"/>
    </source>
</evidence>
<dbReference type="AlphaFoldDB" id="A0A0F7ZMR1"/>
<dbReference type="Gene3D" id="3.40.50.1820">
    <property type="entry name" value="alpha/beta hydrolase"/>
    <property type="match status" value="1"/>
</dbReference>
<accession>A0A0F7ZMR1</accession>
<organism evidence="3 4">
    <name type="scientific">Hirsutella minnesotensis 3608</name>
    <dbReference type="NCBI Taxonomy" id="1043627"/>
    <lineage>
        <taxon>Eukaryota</taxon>
        <taxon>Fungi</taxon>
        <taxon>Dikarya</taxon>
        <taxon>Ascomycota</taxon>
        <taxon>Pezizomycotina</taxon>
        <taxon>Sordariomycetes</taxon>
        <taxon>Hypocreomycetidae</taxon>
        <taxon>Hypocreales</taxon>
        <taxon>Ophiocordycipitaceae</taxon>
        <taxon>Hirsutella</taxon>
    </lineage>
</organism>
<evidence type="ECO:0000256" key="2">
    <source>
        <dbReference type="SAM" id="SignalP"/>
    </source>
</evidence>
<feature type="signal peptide" evidence="2">
    <location>
        <begin position="1"/>
        <end position="22"/>
    </location>
</feature>
<dbReference type="Proteomes" id="UP000054481">
    <property type="component" value="Unassembled WGS sequence"/>
</dbReference>
<protein>
    <recommendedName>
        <fullName evidence="5">Lipase B</fullName>
    </recommendedName>
</protein>
<evidence type="ECO:0000313" key="4">
    <source>
        <dbReference type="Proteomes" id="UP000054481"/>
    </source>
</evidence>
<dbReference type="EMBL" id="KQ030546">
    <property type="protein sequence ID" value="KJZ72440.1"/>
    <property type="molecule type" value="Genomic_DNA"/>
</dbReference>
<dbReference type="PANTHER" id="PTHR37574:SF1">
    <property type="entry name" value="LIPASE B"/>
    <property type="match status" value="1"/>
</dbReference>
<sequence>MLAATLFSLYVALSSFPSWVGANPHPDVVQRRDLGSSKKDIFKIVKQALGSAKPDDDADAGNEDEGGFKEGLESPMSEHANSNPDPPKPVYPRVARCDAPYSFSEEDLRSAIYIPDTFTRGDKPPVLLVPGTASTGYISFAGNFIPLLTDVSWADPVWVNPPGMMLTDAQGSSEYIAYAINYVASLTQKNVSIIAWSQGTLNVQWAFKYWPSTRKVVSNHVALSADFKGTIFANFIDVTGLSDAPAVVQQEANSKFVKTLQTEGGDSAYVPTTSIYSAFFDEVVQPQKGDKASAFIEDVRGVGVTNAELQAVCPGKPAGGLYTHESTLVNPLTFALAKDAITNGGPAQLERLNLDEICEQHVTPGLRASDVLITEASILLAAKAVLKYSPKSPDEPPIKPYTESRGKGCSSGL</sequence>
<dbReference type="PANTHER" id="PTHR37574">
    <property type="entry name" value="LIPASE B"/>
    <property type="match status" value="1"/>
</dbReference>
<dbReference type="InterPro" id="IPR053228">
    <property type="entry name" value="Stereospecific_Lipase"/>
</dbReference>
<keyword evidence="4" id="KW-1185">Reference proteome</keyword>